<evidence type="ECO:0000313" key="3">
    <source>
        <dbReference type="Proteomes" id="UP000799757"/>
    </source>
</evidence>
<dbReference type="Proteomes" id="UP000799757">
    <property type="component" value="Unassembled WGS sequence"/>
</dbReference>
<name>A0A6A6XSX1_9PLEO</name>
<feature type="compositionally biased region" description="Basic residues" evidence="1">
    <location>
        <begin position="68"/>
        <end position="80"/>
    </location>
</feature>
<dbReference type="AlphaFoldDB" id="A0A6A6XSX1"/>
<evidence type="ECO:0000313" key="2">
    <source>
        <dbReference type="EMBL" id="KAF2799572.1"/>
    </source>
</evidence>
<keyword evidence="3" id="KW-1185">Reference proteome</keyword>
<dbReference type="EMBL" id="MU001762">
    <property type="protein sequence ID" value="KAF2799572.1"/>
    <property type="molecule type" value="Genomic_DNA"/>
</dbReference>
<sequence length="120" mass="14135">MTCFLRRPLCNNQTNPEHPLKQQTRRRADASRRPRGVGAGVAILPKEVGIDRDGDRPPHPRVKEESRRRRARGRPGLRGRRAQEPPRRSVSFYPAPQQGWPYACMCWRRGRWRKEDEEQE</sequence>
<proteinExistence type="predicted"/>
<gene>
    <name evidence="2" type="ORF">K505DRAFT_58281</name>
</gene>
<feature type="region of interest" description="Disordered" evidence="1">
    <location>
        <begin position="1"/>
        <end position="94"/>
    </location>
</feature>
<protein>
    <submittedName>
        <fullName evidence="2">Uncharacterized protein</fullName>
    </submittedName>
</protein>
<feature type="compositionally biased region" description="Basic and acidic residues" evidence="1">
    <location>
        <begin position="48"/>
        <end position="67"/>
    </location>
</feature>
<evidence type="ECO:0000256" key="1">
    <source>
        <dbReference type="SAM" id="MobiDB-lite"/>
    </source>
</evidence>
<accession>A0A6A6XSX1</accession>
<organism evidence="2 3">
    <name type="scientific">Melanomma pulvis-pyrius CBS 109.77</name>
    <dbReference type="NCBI Taxonomy" id="1314802"/>
    <lineage>
        <taxon>Eukaryota</taxon>
        <taxon>Fungi</taxon>
        <taxon>Dikarya</taxon>
        <taxon>Ascomycota</taxon>
        <taxon>Pezizomycotina</taxon>
        <taxon>Dothideomycetes</taxon>
        <taxon>Pleosporomycetidae</taxon>
        <taxon>Pleosporales</taxon>
        <taxon>Melanommataceae</taxon>
        <taxon>Melanomma</taxon>
    </lineage>
</organism>
<reference evidence="2" key="1">
    <citation type="journal article" date="2020" name="Stud. Mycol.">
        <title>101 Dothideomycetes genomes: a test case for predicting lifestyles and emergence of pathogens.</title>
        <authorList>
            <person name="Haridas S."/>
            <person name="Albert R."/>
            <person name="Binder M."/>
            <person name="Bloem J."/>
            <person name="Labutti K."/>
            <person name="Salamov A."/>
            <person name="Andreopoulos B."/>
            <person name="Baker S."/>
            <person name="Barry K."/>
            <person name="Bills G."/>
            <person name="Bluhm B."/>
            <person name="Cannon C."/>
            <person name="Castanera R."/>
            <person name="Culley D."/>
            <person name="Daum C."/>
            <person name="Ezra D."/>
            <person name="Gonzalez J."/>
            <person name="Henrissat B."/>
            <person name="Kuo A."/>
            <person name="Liang C."/>
            <person name="Lipzen A."/>
            <person name="Lutzoni F."/>
            <person name="Magnuson J."/>
            <person name="Mondo S."/>
            <person name="Nolan M."/>
            <person name="Ohm R."/>
            <person name="Pangilinan J."/>
            <person name="Park H.-J."/>
            <person name="Ramirez L."/>
            <person name="Alfaro M."/>
            <person name="Sun H."/>
            <person name="Tritt A."/>
            <person name="Yoshinaga Y."/>
            <person name="Zwiers L.-H."/>
            <person name="Turgeon B."/>
            <person name="Goodwin S."/>
            <person name="Spatafora J."/>
            <person name="Crous P."/>
            <person name="Grigoriev I."/>
        </authorList>
    </citation>
    <scope>NUCLEOTIDE SEQUENCE</scope>
    <source>
        <strain evidence="2">CBS 109.77</strain>
    </source>
</reference>